<feature type="compositionally biased region" description="Basic and acidic residues" evidence="1">
    <location>
        <begin position="68"/>
        <end position="78"/>
    </location>
</feature>
<feature type="region of interest" description="Disordered" evidence="1">
    <location>
        <begin position="1"/>
        <end position="78"/>
    </location>
</feature>
<feature type="non-terminal residue" evidence="2">
    <location>
        <position position="1"/>
    </location>
</feature>
<accession>A0A6J4LNV9</accession>
<feature type="compositionally biased region" description="Gly residues" evidence="1">
    <location>
        <begin position="55"/>
        <end position="66"/>
    </location>
</feature>
<organism evidence="2">
    <name type="scientific">uncultured Gemmatimonadaceae bacterium</name>
    <dbReference type="NCBI Taxonomy" id="246130"/>
    <lineage>
        <taxon>Bacteria</taxon>
        <taxon>Pseudomonadati</taxon>
        <taxon>Gemmatimonadota</taxon>
        <taxon>Gemmatimonadia</taxon>
        <taxon>Gemmatimonadales</taxon>
        <taxon>Gemmatimonadaceae</taxon>
        <taxon>environmental samples</taxon>
    </lineage>
</organism>
<evidence type="ECO:0000256" key="1">
    <source>
        <dbReference type="SAM" id="MobiDB-lite"/>
    </source>
</evidence>
<feature type="non-terminal residue" evidence="2">
    <location>
        <position position="78"/>
    </location>
</feature>
<feature type="compositionally biased region" description="Basic residues" evidence="1">
    <location>
        <begin position="39"/>
        <end position="53"/>
    </location>
</feature>
<name>A0A6J4LNV9_9BACT</name>
<feature type="compositionally biased region" description="Low complexity" evidence="1">
    <location>
        <begin position="19"/>
        <end position="38"/>
    </location>
</feature>
<sequence>GALVRCRAGNPTGRDQRRAAPAPQRLPRGGVRDGPGLLPHRRHHRHARGRWRGCRVGGSAPGGARGARGHDRSLGSRV</sequence>
<gene>
    <name evidence="2" type="ORF">AVDCRST_MAG40-2161</name>
</gene>
<evidence type="ECO:0000313" key="2">
    <source>
        <dbReference type="EMBL" id="CAA9335901.1"/>
    </source>
</evidence>
<protein>
    <submittedName>
        <fullName evidence="2">Uncharacterized protein</fullName>
    </submittedName>
</protein>
<dbReference type="AlphaFoldDB" id="A0A6J4LNV9"/>
<proteinExistence type="predicted"/>
<dbReference type="EMBL" id="CADCTX010000637">
    <property type="protein sequence ID" value="CAA9335901.1"/>
    <property type="molecule type" value="Genomic_DNA"/>
</dbReference>
<reference evidence="2" key="1">
    <citation type="submission" date="2020-02" db="EMBL/GenBank/DDBJ databases">
        <authorList>
            <person name="Meier V. D."/>
        </authorList>
    </citation>
    <scope>NUCLEOTIDE SEQUENCE</scope>
    <source>
        <strain evidence="2">AVDCRST_MAG40</strain>
    </source>
</reference>